<proteinExistence type="predicted"/>
<dbReference type="Proteomes" id="UP001530400">
    <property type="component" value="Unassembled WGS sequence"/>
</dbReference>
<protein>
    <recommendedName>
        <fullName evidence="4">Haem-binding uptake Tiki superfamily ChaN domain-containing protein</fullName>
    </recommendedName>
</protein>
<feature type="signal peptide" evidence="1">
    <location>
        <begin position="1"/>
        <end position="24"/>
    </location>
</feature>
<evidence type="ECO:0000256" key="1">
    <source>
        <dbReference type="SAM" id="SignalP"/>
    </source>
</evidence>
<reference evidence="2 3" key="1">
    <citation type="submission" date="2024-10" db="EMBL/GenBank/DDBJ databases">
        <title>Updated reference genomes for cyclostephanoid diatoms.</title>
        <authorList>
            <person name="Roberts W.R."/>
            <person name="Alverson A.J."/>
        </authorList>
    </citation>
    <scope>NUCLEOTIDE SEQUENCE [LARGE SCALE GENOMIC DNA]</scope>
    <source>
        <strain evidence="2 3">AJA010-31</strain>
    </source>
</reference>
<sequence>MKRCTHFILGLLAIVYCCIQGTYPAVFEGEEWRRHLPEKLSDRNGAPLHKLMIESPSNPLKNVTVFLLGTSHVSRTSCEDAKLLMEYARPDILFVELCSHRVGLLLDPVSNHEENDNPDADSSLSCHGMTATSQKMSLLFTKIQADYAKKLNVTIGGEFRTAFQSALSQQRKFWQQEYMYRHNIPTENDERCHPCAIIFGDRPVRITLSRAWESLRFFGKCKLVLCLLWSSIRQPSEKELKEWMESILNDRTGKNDLMTKALEEMGKAFPSIKKVIIEERDDYMSAKLRQCAEMLMQLEDGTRQRRVIVAVVGAGHCNGMMDRLVNGNKRARPEEVLPALVETKKRKLNNDEEVSSLVTDVVQFDYDYAMHNEVLQ</sequence>
<evidence type="ECO:0000313" key="3">
    <source>
        <dbReference type="Proteomes" id="UP001530400"/>
    </source>
</evidence>
<dbReference type="AlphaFoldDB" id="A0ABD3N8N0"/>
<dbReference type="InterPro" id="IPR046345">
    <property type="entry name" value="TraB_PrgY-like"/>
</dbReference>
<comment type="caution">
    <text evidence="2">The sequence shown here is derived from an EMBL/GenBank/DDBJ whole genome shotgun (WGS) entry which is preliminary data.</text>
</comment>
<keyword evidence="3" id="KW-1185">Reference proteome</keyword>
<evidence type="ECO:0008006" key="4">
    <source>
        <dbReference type="Google" id="ProtNLM"/>
    </source>
</evidence>
<keyword evidence="1" id="KW-0732">Signal</keyword>
<organism evidence="2 3">
    <name type="scientific">Cyclotella atomus</name>
    <dbReference type="NCBI Taxonomy" id="382360"/>
    <lineage>
        <taxon>Eukaryota</taxon>
        <taxon>Sar</taxon>
        <taxon>Stramenopiles</taxon>
        <taxon>Ochrophyta</taxon>
        <taxon>Bacillariophyta</taxon>
        <taxon>Coscinodiscophyceae</taxon>
        <taxon>Thalassiosirophycidae</taxon>
        <taxon>Stephanodiscales</taxon>
        <taxon>Stephanodiscaceae</taxon>
        <taxon>Cyclotella</taxon>
    </lineage>
</organism>
<dbReference type="PANTHER" id="PTHR21530:SF7">
    <property type="entry name" value="TRAB DOMAIN-CONTAINING PROTEIN"/>
    <property type="match status" value="1"/>
</dbReference>
<dbReference type="EMBL" id="JALLPJ020001266">
    <property type="protein sequence ID" value="KAL3772444.1"/>
    <property type="molecule type" value="Genomic_DNA"/>
</dbReference>
<evidence type="ECO:0000313" key="2">
    <source>
        <dbReference type="EMBL" id="KAL3772444.1"/>
    </source>
</evidence>
<dbReference type="CDD" id="cd14726">
    <property type="entry name" value="TraB_PrgY-like"/>
    <property type="match status" value="1"/>
</dbReference>
<accession>A0ABD3N8N0</accession>
<dbReference type="PANTHER" id="PTHR21530">
    <property type="entry name" value="PHEROMONE SHUTDOWN PROTEIN"/>
    <property type="match status" value="1"/>
</dbReference>
<gene>
    <name evidence="2" type="ORF">ACHAWO_002251</name>
</gene>
<name>A0ABD3N8N0_9STRA</name>
<dbReference type="Pfam" id="PF01963">
    <property type="entry name" value="TraB_PrgY_gumN"/>
    <property type="match status" value="1"/>
</dbReference>
<feature type="chain" id="PRO_5044756967" description="Haem-binding uptake Tiki superfamily ChaN domain-containing protein" evidence="1">
    <location>
        <begin position="25"/>
        <end position="376"/>
    </location>
</feature>
<dbReference type="InterPro" id="IPR002816">
    <property type="entry name" value="TraB/PrgY/GumN_fam"/>
</dbReference>